<dbReference type="OrthoDB" id="538223at2759"/>
<organism evidence="3 4">
    <name type="scientific">Collybiopsis luxurians FD-317 M1</name>
    <dbReference type="NCBI Taxonomy" id="944289"/>
    <lineage>
        <taxon>Eukaryota</taxon>
        <taxon>Fungi</taxon>
        <taxon>Dikarya</taxon>
        <taxon>Basidiomycota</taxon>
        <taxon>Agaricomycotina</taxon>
        <taxon>Agaricomycetes</taxon>
        <taxon>Agaricomycetidae</taxon>
        <taxon>Agaricales</taxon>
        <taxon>Marasmiineae</taxon>
        <taxon>Omphalotaceae</taxon>
        <taxon>Collybiopsis</taxon>
        <taxon>Collybiopsis luxurians</taxon>
    </lineage>
</organism>
<evidence type="ECO:0000313" key="3">
    <source>
        <dbReference type="EMBL" id="KIK50371.1"/>
    </source>
</evidence>
<dbReference type="InterPro" id="IPR015943">
    <property type="entry name" value="WD40/YVTN_repeat-like_dom_sf"/>
</dbReference>
<evidence type="ECO:0000313" key="4">
    <source>
        <dbReference type="Proteomes" id="UP000053593"/>
    </source>
</evidence>
<keyword evidence="4" id="KW-1185">Reference proteome</keyword>
<gene>
    <name evidence="3" type="ORF">GYMLUDRAFT_182873</name>
</gene>
<dbReference type="HOGENOM" id="CLU_1003076_0_0_1"/>
<dbReference type="SMART" id="SM00320">
    <property type="entry name" value="WD40"/>
    <property type="match status" value="5"/>
</dbReference>
<dbReference type="InterPro" id="IPR051983">
    <property type="entry name" value="WSB_SOCS-box_domain"/>
</dbReference>
<feature type="repeat" description="WD" evidence="2">
    <location>
        <begin position="130"/>
        <end position="162"/>
    </location>
</feature>
<accession>A0A0D0B8A3</accession>
<protein>
    <recommendedName>
        <fullName evidence="5">Anaphase-promoting complex subunit 4 WD40 domain-containing protein</fullName>
    </recommendedName>
</protein>
<dbReference type="InterPro" id="IPR001680">
    <property type="entry name" value="WD40_rpt"/>
</dbReference>
<dbReference type="InterPro" id="IPR036322">
    <property type="entry name" value="WD40_repeat_dom_sf"/>
</dbReference>
<dbReference type="PROSITE" id="PS50082">
    <property type="entry name" value="WD_REPEATS_2"/>
    <property type="match status" value="1"/>
</dbReference>
<evidence type="ECO:0000256" key="1">
    <source>
        <dbReference type="ARBA" id="ARBA00022786"/>
    </source>
</evidence>
<feature type="non-terminal residue" evidence="3">
    <location>
        <position position="1"/>
    </location>
</feature>
<keyword evidence="2" id="KW-0853">WD repeat</keyword>
<dbReference type="PROSITE" id="PS50294">
    <property type="entry name" value="WD_REPEATS_REGION"/>
    <property type="match status" value="1"/>
</dbReference>
<dbReference type="Pfam" id="PF00400">
    <property type="entry name" value="WD40"/>
    <property type="match status" value="1"/>
</dbReference>
<dbReference type="SUPFAM" id="SSF50978">
    <property type="entry name" value="WD40 repeat-like"/>
    <property type="match status" value="1"/>
</dbReference>
<keyword evidence="1" id="KW-0833">Ubl conjugation pathway</keyword>
<dbReference type="EMBL" id="KN834906">
    <property type="protein sequence ID" value="KIK50371.1"/>
    <property type="molecule type" value="Genomic_DNA"/>
</dbReference>
<dbReference type="Gene3D" id="2.130.10.10">
    <property type="entry name" value="YVTN repeat-like/Quinoprotein amine dehydrogenase"/>
    <property type="match status" value="2"/>
</dbReference>
<dbReference type="AlphaFoldDB" id="A0A0D0B8A3"/>
<proteinExistence type="predicted"/>
<dbReference type="PANTHER" id="PTHR15622">
    <property type="entry name" value="WD40 REPEAT PROTEIN"/>
    <property type="match status" value="1"/>
</dbReference>
<dbReference type="Proteomes" id="UP000053593">
    <property type="component" value="Unassembled WGS sequence"/>
</dbReference>
<reference evidence="3 4" key="1">
    <citation type="submission" date="2014-04" db="EMBL/GenBank/DDBJ databases">
        <title>Evolutionary Origins and Diversification of the Mycorrhizal Mutualists.</title>
        <authorList>
            <consortium name="DOE Joint Genome Institute"/>
            <consortium name="Mycorrhizal Genomics Consortium"/>
            <person name="Kohler A."/>
            <person name="Kuo A."/>
            <person name="Nagy L.G."/>
            <person name="Floudas D."/>
            <person name="Copeland A."/>
            <person name="Barry K.W."/>
            <person name="Cichocki N."/>
            <person name="Veneault-Fourrey C."/>
            <person name="LaButti K."/>
            <person name="Lindquist E.A."/>
            <person name="Lipzen A."/>
            <person name="Lundell T."/>
            <person name="Morin E."/>
            <person name="Murat C."/>
            <person name="Riley R."/>
            <person name="Ohm R."/>
            <person name="Sun H."/>
            <person name="Tunlid A."/>
            <person name="Henrissat B."/>
            <person name="Grigoriev I.V."/>
            <person name="Hibbett D.S."/>
            <person name="Martin F."/>
        </authorList>
    </citation>
    <scope>NUCLEOTIDE SEQUENCE [LARGE SCALE GENOMIC DNA]</scope>
    <source>
        <strain evidence="3 4">FD-317 M1</strain>
    </source>
</reference>
<evidence type="ECO:0008006" key="5">
    <source>
        <dbReference type="Google" id="ProtNLM"/>
    </source>
</evidence>
<name>A0A0D0B8A3_9AGAR</name>
<sequence>GDEGEVVKAALTPDGTQIALCLHDRPVSVWHTLTGEQVAGFPSLHSRQHMVVSFSSDGAKLVTGSYDARDISLSIWEVSTGAQVGSCTLEDNNFEFMVLSPDGSQIVLGSEFGLVRMFDIPSGRHLCNSLEKYSGGVSEIAFSPNGSKMIMGARDGTIKIWDATQLVPDFNLDSSVVCSVAFNLDGTTVLAVDVTGNLQIYDSISGDLLAGSQEDNEDDVESVAFSADRMTIGVVFYGGRVRIWDGVMAKPLHSVQIEGVHIDSTVFSHDAFKIALSD</sequence>
<evidence type="ECO:0000256" key="2">
    <source>
        <dbReference type="PROSITE-ProRule" id="PRU00221"/>
    </source>
</evidence>
<dbReference type="PANTHER" id="PTHR15622:SF2">
    <property type="entry name" value="U4_U6 SMALL NUCLEAR RIBONUCLEOPROTEIN PRP4"/>
    <property type="match status" value="1"/>
</dbReference>
<dbReference type="GO" id="GO:0000209">
    <property type="term" value="P:protein polyubiquitination"/>
    <property type="evidence" value="ECO:0007669"/>
    <property type="project" value="TreeGrafter"/>
</dbReference>